<evidence type="ECO:0000313" key="1">
    <source>
        <dbReference type="EMBL" id="GLR19660.1"/>
    </source>
</evidence>
<dbReference type="Proteomes" id="UP001156666">
    <property type="component" value="Unassembled WGS sequence"/>
</dbReference>
<reference evidence="1" key="2">
    <citation type="submission" date="2023-01" db="EMBL/GenBank/DDBJ databases">
        <title>Draft genome sequence of Portibacter lacus strain NBRC 108769.</title>
        <authorList>
            <person name="Sun Q."/>
            <person name="Mori K."/>
        </authorList>
    </citation>
    <scope>NUCLEOTIDE SEQUENCE</scope>
    <source>
        <strain evidence="1">NBRC 108769</strain>
    </source>
</reference>
<proteinExistence type="predicted"/>
<keyword evidence="2" id="KW-1185">Reference proteome</keyword>
<sequence length="265" mass="29384">MMKIFNIIIASLSIFLVTGCEDIIDLELDNTTPRIVIEANLDATHQQIAVIVSKSNDFYEAAEQVKVMNAVVELKGENGETISLNRNDSGIYEGMDLSVQQGEEVTLSVDVDGVNYTAIAKMPSEINLMTVDTMKFNLPFGPAASEESFQMTTSWDDVLGEKNYYRLKSYRDDVYDSGNFSVINDEGLDGNKITQPIRSRFEKGSKVTIELLSTDQAYYDYFLDLDGSQSEGLSSSIPYNAKGNFSNNALGYFGAYYTSAITIQL</sequence>
<reference evidence="1" key="1">
    <citation type="journal article" date="2014" name="Int. J. Syst. Evol. Microbiol.">
        <title>Complete genome sequence of Corynebacterium casei LMG S-19264T (=DSM 44701T), isolated from a smear-ripened cheese.</title>
        <authorList>
            <consortium name="US DOE Joint Genome Institute (JGI-PGF)"/>
            <person name="Walter F."/>
            <person name="Albersmeier A."/>
            <person name="Kalinowski J."/>
            <person name="Ruckert C."/>
        </authorList>
    </citation>
    <scope>NUCLEOTIDE SEQUENCE</scope>
    <source>
        <strain evidence="1">NBRC 108769</strain>
    </source>
</reference>
<gene>
    <name evidence="1" type="ORF">GCM10007940_42760</name>
</gene>
<dbReference type="PROSITE" id="PS51257">
    <property type="entry name" value="PROKAR_LIPOPROTEIN"/>
    <property type="match status" value="1"/>
</dbReference>
<evidence type="ECO:0008006" key="3">
    <source>
        <dbReference type="Google" id="ProtNLM"/>
    </source>
</evidence>
<protein>
    <recommendedName>
        <fullName evidence="3">DUF4249 domain-containing protein</fullName>
    </recommendedName>
</protein>
<dbReference type="EMBL" id="BSOH01000031">
    <property type="protein sequence ID" value="GLR19660.1"/>
    <property type="molecule type" value="Genomic_DNA"/>
</dbReference>
<dbReference type="Pfam" id="PF14054">
    <property type="entry name" value="DUF4249"/>
    <property type="match status" value="1"/>
</dbReference>
<organism evidence="1 2">
    <name type="scientific">Portibacter lacus</name>
    <dbReference type="NCBI Taxonomy" id="1099794"/>
    <lineage>
        <taxon>Bacteria</taxon>
        <taxon>Pseudomonadati</taxon>
        <taxon>Bacteroidota</taxon>
        <taxon>Saprospiria</taxon>
        <taxon>Saprospirales</taxon>
        <taxon>Haliscomenobacteraceae</taxon>
        <taxon>Portibacter</taxon>
    </lineage>
</organism>
<dbReference type="InterPro" id="IPR025345">
    <property type="entry name" value="DUF4249"/>
</dbReference>
<comment type="caution">
    <text evidence="1">The sequence shown here is derived from an EMBL/GenBank/DDBJ whole genome shotgun (WGS) entry which is preliminary data.</text>
</comment>
<accession>A0AA37SV02</accession>
<dbReference type="RefSeq" id="WP_284284710.1">
    <property type="nucleotide sequence ID" value="NZ_BSOH01000031.1"/>
</dbReference>
<name>A0AA37SV02_9BACT</name>
<dbReference type="AlphaFoldDB" id="A0AA37SV02"/>
<evidence type="ECO:0000313" key="2">
    <source>
        <dbReference type="Proteomes" id="UP001156666"/>
    </source>
</evidence>